<comment type="caution">
    <text evidence="8">The sequence shown here is derived from an EMBL/GenBank/DDBJ whole genome shotgun (WGS) entry which is preliminary data.</text>
</comment>
<dbReference type="GO" id="GO:0006508">
    <property type="term" value="P:proteolysis"/>
    <property type="evidence" value="ECO:0007669"/>
    <property type="project" value="UniProtKB-KW"/>
</dbReference>
<evidence type="ECO:0008006" key="10">
    <source>
        <dbReference type="Google" id="ProtNLM"/>
    </source>
</evidence>
<dbReference type="InterPro" id="IPR006473">
    <property type="entry name" value="Peptidase_C58_Yopt"/>
</dbReference>
<dbReference type="Pfam" id="PF12920">
    <property type="entry name" value="TcdA_TcdB_pore"/>
    <property type="match status" value="1"/>
</dbReference>
<dbReference type="Proteomes" id="UP000270661">
    <property type="component" value="Unassembled WGS sequence"/>
</dbReference>
<name>A0A3M3F2Q3_9PSED</name>
<dbReference type="InterPro" id="IPR024770">
    <property type="entry name" value="TcdA/TcdB_cat"/>
</dbReference>
<keyword evidence="4" id="KW-0175">Coiled coil</keyword>
<evidence type="ECO:0000256" key="4">
    <source>
        <dbReference type="SAM" id="Coils"/>
    </source>
</evidence>
<feature type="coiled-coil region" evidence="4">
    <location>
        <begin position="92"/>
        <end position="119"/>
    </location>
</feature>
<keyword evidence="1" id="KW-0645">Protease</keyword>
<dbReference type="Gene3D" id="3.90.550.20">
    <property type="match status" value="1"/>
</dbReference>
<proteinExistence type="predicted"/>
<evidence type="ECO:0000259" key="5">
    <source>
        <dbReference type="Pfam" id="PF03543"/>
    </source>
</evidence>
<evidence type="ECO:0000256" key="1">
    <source>
        <dbReference type="ARBA" id="ARBA00022670"/>
    </source>
</evidence>
<dbReference type="CDD" id="cd20495">
    <property type="entry name" value="C58_PaToxP-like"/>
    <property type="match status" value="1"/>
</dbReference>
<feature type="domain" description="TcdA/TcdB toxin pore forming" evidence="7">
    <location>
        <begin position="1067"/>
        <end position="1701"/>
    </location>
</feature>
<dbReference type="SUPFAM" id="SSF53448">
    <property type="entry name" value="Nucleotide-diphospho-sugar transferases"/>
    <property type="match status" value="1"/>
</dbReference>
<reference evidence="8 9" key="1">
    <citation type="submission" date="2018-08" db="EMBL/GenBank/DDBJ databases">
        <title>Recombination of ecologically and evolutionarily significant loci maintains genetic cohesion in the Pseudomonas syringae species complex.</title>
        <authorList>
            <person name="Dillon M."/>
            <person name="Thakur S."/>
            <person name="Almeida R.N.D."/>
            <person name="Weir B.S."/>
            <person name="Guttman D.S."/>
        </authorList>
    </citation>
    <scope>NUCLEOTIDE SEQUENCE [LARGE SCALE GENOMIC DNA]</scope>
    <source>
        <strain evidence="8 9">NCPPB2445</strain>
    </source>
</reference>
<dbReference type="OrthoDB" id="5489595at2"/>
<feature type="domain" description="GT44" evidence="6">
    <location>
        <begin position="122"/>
        <end position="509"/>
    </location>
</feature>
<sequence>MSESRFSSAAGYVDFKGVLKLKDLEQALVPYKGDDQYDAVLRYYSGCIAVQDASDLLEPLGLLKQALTALRGSRRRRAAELTPTGGSAPVDLVHIQNQVEDFEARLQNSLDQLKVAATEVPKKLHFAWLGGGVGDIQRDYINIWKHVMGAEGHQLYLWYDSDALLAYETNRIIVEAAKADAMSSGGKDSTDASELGDLYEERAIVLKQQMYAHIKKAVENGGSADDARVDLLVRAYGQDKARLHTLKADNRRSLQVLAEGNLALRDLARGEGLQLKDIYEREISLRGNFASASDVVRAEALFREGGRYADVDCLPPLLEKLGSVDIRGFKTDALLGTLQLLLDRNPDWMPGRQTLRNKYMDYLEQIPSQSREALKGFADSKPELNRVFRMPVERLARPYELRAVVVRNSLSNAFLMAHPGSAMLEAVLDRFRLNYEIVDATARLADEQNVAFTDVDAMARVAKQAATQVFGVLHELPPEVEMTTSLLVQAAATYYSDGIRPQSEVTIYLTGPGAMLEGMAAHLRAHFTPRTAERWRAEAAIPAVTSVNLATEEEQDHSWKENESDTAQWLANEQKRWKEGRFKARYAGDMAELLKYRSLQFDEGWPVLEGRHLLSTELLQRLADELGDTFMSTMNRSHTGVVSFDKAIVLSFAERQSIRDQAAKLLPPASLSDAQTQRLSIVELLGRLAKGSFEVAQLSPLQRLLVGALIGAQALDNRSFEAARPQLDNLANNLDERGIAGNYATIERVLFKLQASAFQAGLADPSGGPPGHSDTALGLKKQALEQPLTLRQWGRHVARIQQVAKLEYRDRITERLATVLDGFEADTIKLVPQDLLLQGEGDTVGGRCYPLALVMAAAMATGKAALTTLRERFYLGAIEPEASDCVTFLQGVEALREVQLSDVGNALGRSDLKRVVETLQARTNTGTLMLNSDNHAMLVARTFDGERSTYHFYDPNFGVFEFEHATRFRQALERFFIQQEMAIHYAAYGDAARPAFELIELDGERVSKALLPGSIRVSELLQPGALPGHTQPPVRQRLASARGQSLMNNPRLGSSLLALDGHWWGQRIAEVTAQLRQQNQLAPQLVPLFETLEITSDGSYRINLIDPKDPGQLVRVISDDHRLLRIKNYLSERFLALANKPLVPSEPAEVGSVHTLNAGFSIQALMSALTDREGPDRPLSLAVRLHGYVNYAQLVHGNVADVAGLVGLVRQALAEEKLIARTVAPVVRAAVGSSVSEATGGVLQLANVGFDIYQLATASSEIERARFGTQLAFDSAGLMLSAGALTVGATTAGAFLGGAAVILGGLAVGVTAVAQGFAAIAEEAKQVGLFFDELSKAHLQAYRFDAHSEAWLPRPSLIVGTLDLVRGELVLDSPRLYPLRDHFGVPTFDDDYDRAIDIRRELRLTERVRFTPSAGQAIVLPCMPRTCYRYEYKALPFAGLRHDTGFDTARRLEKKKADGGWLFLFSFYSFPSDYILYRMLPDYRPTVIDVLLDETERSLVVPVLPTVWHGKVSYRIRGAGKRCAVGLNPGVSLTCESLNRQRSGWVLDAPWATEGDIRIERYAKLFVGAVQVSFTGTGFHDVLLRIAGNQVFQVELSERKLTLIEQDVPAGMDRQALQPHLKRLAQGHRLAMPYTPVHRYLIPFEKPDEPRYVTAWYDAKEDRFLYIRNEIPGTDDALLGAVAGDSAYFHEPEGLIIWQVDANTGLLSHRYWLRGAKNAATSIRSVEADAQGVIHIEQQITRADQTRDVLVYVIHDGQLLLSSVTREEGPALESVFSASETLADWTQVLGSGYPFTPYVDNDATYVTVNWRPAPFVSVCWKIDAQWRDMAWVRRSDRLIIRPAPKHNHLRGWPDSIKNMTDLTLLTPKDGSDVFIVYDRPAKELCRRRRTLVADKWQWSSKWKQHEKLENIIAIDNGYLVLTADGLFYTLTDQGDLSLEGMNEPWFRNRTHWWSALQPLARRHAAECLTLVGLTSFSGDATLCAWYIGSRLLLAEPGHGKEMRLLSVTPDGEAAWLFDVSKGQVHRQAFIDPQQLESVFGLGTQVLQADALPKAQREWAPWRFVEVTVDGTGLRGVTPEGVVVSLRSREPALITGVTREWVTAQDGRKQEMLERLADQPFRSALLTVEDPDDLKWFVTEHKRLIRMPRAEFTGTFDVLGTRRPDNLLFHEHSNGRLLSYPAMQETGPLGYVQRDGEVLVVGGEKMKIGDLLPDDVTTLILRMGQGSVSYRLTKVAWLRLESVVLDCRPSLNGAPVEPGKLIWELSDPARLLLSIVDEHLVIIDPDNGHSVIIREVYASDINLRGEVLLSFENHRRYAVSKLIQRLDAQPDPRNSITLKALLSVSKALENNAVN</sequence>
<keyword evidence="9" id="KW-1185">Reference proteome</keyword>
<feature type="domain" description="Peptidase C58 YopT-type" evidence="5">
    <location>
        <begin position="892"/>
        <end position="982"/>
    </location>
</feature>
<dbReference type="EMBL" id="RBOJ01000004">
    <property type="protein sequence ID" value="RMM55682.1"/>
    <property type="molecule type" value="Genomic_DNA"/>
</dbReference>
<keyword evidence="3" id="KW-0788">Thiol protease</keyword>
<evidence type="ECO:0000313" key="9">
    <source>
        <dbReference type="Proteomes" id="UP000270661"/>
    </source>
</evidence>
<evidence type="ECO:0000256" key="2">
    <source>
        <dbReference type="ARBA" id="ARBA00022801"/>
    </source>
</evidence>
<evidence type="ECO:0000259" key="6">
    <source>
        <dbReference type="Pfam" id="PF12919"/>
    </source>
</evidence>
<keyword evidence="2" id="KW-0378">Hydrolase</keyword>
<accession>A0A3M3F2Q3</accession>
<protein>
    <recommendedName>
        <fullName evidence="10">Toxin</fullName>
    </recommendedName>
</protein>
<dbReference type="RefSeq" id="WP_053194199.1">
    <property type="nucleotide sequence ID" value="NZ_LHVK01000025.1"/>
</dbReference>
<evidence type="ECO:0000313" key="8">
    <source>
        <dbReference type="EMBL" id="RMM55682.1"/>
    </source>
</evidence>
<dbReference type="Pfam" id="PF12919">
    <property type="entry name" value="TcdA_TcdB"/>
    <property type="match status" value="1"/>
</dbReference>
<dbReference type="GO" id="GO:0004197">
    <property type="term" value="F:cysteine-type endopeptidase activity"/>
    <property type="evidence" value="ECO:0007669"/>
    <property type="project" value="InterPro"/>
</dbReference>
<dbReference type="Pfam" id="PF03543">
    <property type="entry name" value="Peptidase_C58"/>
    <property type="match status" value="1"/>
</dbReference>
<organism evidence="8 9">
    <name type="scientific">Pseudomonas corrugata</name>
    <dbReference type="NCBI Taxonomy" id="47879"/>
    <lineage>
        <taxon>Bacteria</taxon>
        <taxon>Pseudomonadati</taxon>
        <taxon>Pseudomonadota</taxon>
        <taxon>Gammaproteobacteria</taxon>
        <taxon>Pseudomonadales</taxon>
        <taxon>Pseudomonadaceae</taxon>
        <taxon>Pseudomonas</taxon>
    </lineage>
</organism>
<evidence type="ECO:0000256" key="3">
    <source>
        <dbReference type="ARBA" id="ARBA00022807"/>
    </source>
</evidence>
<dbReference type="STRING" id="47879.AXG94_18325"/>
<dbReference type="InterPro" id="IPR029044">
    <property type="entry name" value="Nucleotide-diphossugar_trans"/>
</dbReference>
<dbReference type="GO" id="GO:0016757">
    <property type="term" value="F:glycosyltransferase activity"/>
    <property type="evidence" value="ECO:0007669"/>
    <property type="project" value="InterPro"/>
</dbReference>
<gene>
    <name evidence="8" type="ORF">ALQ77_01245</name>
</gene>
<dbReference type="InterPro" id="IPR024769">
    <property type="entry name" value="TcdA/TcdB_pore_forming"/>
</dbReference>
<evidence type="ECO:0000259" key="7">
    <source>
        <dbReference type="Pfam" id="PF12920"/>
    </source>
</evidence>